<keyword evidence="4" id="KW-0029">Amino-acid transport</keyword>
<dbReference type="PANTHER" id="PTHR24220:SF674">
    <property type="entry name" value="BACITRACIN EXPORT ATP-BINDING PROTEIN BCEA"/>
    <property type="match status" value="1"/>
</dbReference>
<organism evidence="6 7">
    <name type="scientific">Lacticaseibacillus rhamnosus (strain LMS2-1)</name>
    <dbReference type="NCBI Taxonomy" id="525361"/>
    <lineage>
        <taxon>Bacteria</taxon>
        <taxon>Bacillati</taxon>
        <taxon>Bacillota</taxon>
        <taxon>Bacilli</taxon>
        <taxon>Lactobacillales</taxon>
        <taxon>Lactobacillaceae</taxon>
        <taxon>Lacticaseibacillus</taxon>
    </lineage>
</organism>
<dbReference type="PANTHER" id="PTHR24220">
    <property type="entry name" value="IMPORT ATP-BINDING PROTEIN"/>
    <property type="match status" value="1"/>
</dbReference>
<keyword evidence="2" id="KW-0547">Nucleotide-binding</keyword>
<reference evidence="6" key="1">
    <citation type="submission" date="2009-01" db="EMBL/GenBank/DDBJ databases">
        <authorList>
            <person name="Qin X."/>
            <person name="Bachman B."/>
            <person name="Battles P."/>
            <person name="Bell A."/>
            <person name="Bess C."/>
            <person name="Bickham C."/>
            <person name="Chaboub L."/>
            <person name="Chen D."/>
            <person name="Coyle M."/>
            <person name="Deiros D.R."/>
            <person name="Dinh H."/>
            <person name="Forbes L."/>
            <person name="Fowler G."/>
            <person name="Francisco L."/>
            <person name="Fu Q."/>
            <person name="Gubbala S."/>
            <person name="Hale W."/>
            <person name="Han Y."/>
            <person name="Hemphill L."/>
            <person name="Highlander S.K."/>
            <person name="Hirani K."/>
            <person name="Hogues M."/>
            <person name="Jackson L."/>
            <person name="Jakkamsetti A."/>
            <person name="Javaid M."/>
            <person name="Jiang H."/>
            <person name="Korchina V."/>
            <person name="Kovar C."/>
            <person name="Lara F."/>
            <person name="Lee S."/>
            <person name="Mata R."/>
            <person name="Mathew T."/>
            <person name="Moen C."/>
            <person name="Morales K."/>
            <person name="Munidasa M."/>
            <person name="Nazareth L."/>
            <person name="Ngo R."/>
            <person name="Nguyen L."/>
            <person name="Okwuonu G."/>
            <person name="Ongeri F."/>
            <person name="Patil S."/>
            <person name="Petrosino J."/>
            <person name="Pham C."/>
            <person name="Pham P."/>
            <person name="Pu L.-L."/>
            <person name="Puazo M."/>
            <person name="Raj R."/>
            <person name="Reid J."/>
            <person name="Rouhana J."/>
            <person name="Saada N."/>
            <person name="Shang Y."/>
            <person name="Simmons D."/>
            <person name="Thornton R."/>
            <person name="Warren J."/>
            <person name="Weissenberger G."/>
            <person name="Zhang J."/>
            <person name="Zhang L."/>
            <person name="Zhou C."/>
            <person name="Zhu D."/>
            <person name="Muzny D."/>
            <person name="Worley K."/>
            <person name="Gibbs R."/>
        </authorList>
    </citation>
    <scope>NUCLEOTIDE SEQUENCE [LARGE SCALE GENOMIC DNA]</scope>
    <source>
        <strain evidence="6">LMS2-1</strain>
    </source>
</reference>
<dbReference type="GO" id="GO:0098796">
    <property type="term" value="C:membrane protein complex"/>
    <property type="evidence" value="ECO:0007669"/>
    <property type="project" value="UniProtKB-ARBA"/>
</dbReference>
<evidence type="ECO:0000259" key="5">
    <source>
        <dbReference type="PROSITE" id="PS50893"/>
    </source>
</evidence>
<accession>C2JZZ1</accession>
<dbReference type="CDD" id="cd03255">
    <property type="entry name" value="ABC_MJ0796_LolCDE_FtsE"/>
    <property type="match status" value="1"/>
</dbReference>
<dbReference type="SMART" id="SM00382">
    <property type="entry name" value="AAA"/>
    <property type="match status" value="1"/>
</dbReference>
<evidence type="ECO:0000313" key="6">
    <source>
        <dbReference type="EMBL" id="EEN79488.1"/>
    </source>
</evidence>
<sequence>MLAAIIINLVNKKQAHCKWRFIMDKQPVVTVENVTKTYGKQGEKQTPALKGVSFQVEPGEFVGIMGASGSGKTTLLNILSTLDTPTSGSVRIKGADVTKLKGDALSDFRAKKIGFIFQDFNLLENLTGRENIALPLALQNVSAKKQTEAVDKIAQTLGIERVLDHYPTELSGGQKQRVAAARALVQQPDILFGDEPTGALDSKAARELLDTMAHLNRDEGVSILLVTHDPFSASYASRILFIKDGQIGSELVHGDKSQEAFYQEILETLGTFQK</sequence>
<dbReference type="HOGENOM" id="CLU_000604_1_22_9"/>
<gene>
    <name evidence="6" type="primary">cysA</name>
    <name evidence="6" type="ORF">HMPREF0539_2476</name>
</gene>
<evidence type="ECO:0000256" key="3">
    <source>
        <dbReference type="ARBA" id="ARBA00022840"/>
    </source>
</evidence>
<feature type="domain" description="ABC transporter" evidence="5">
    <location>
        <begin position="29"/>
        <end position="269"/>
    </location>
</feature>
<dbReference type="PROSITE" id="PS50893">
    <property type="entry name" value="ABC_TRANSPORTER_2"/>
    <property type="match status" value="1"/>
</dbReference>
<dbReference type="Gene3D" id="3.40.50.300">
    <property type="entry name" value="P-loop containing nucleotide triphosphate hydrolases"/>
    <property type="match status" value="1"/>
</dbReference>
<keyword evidence="1" id="KW-0813">Transport</keyword>
<keyword evidence="6" id="KW-0378">Hydrolase</keyword>
<dbReference type="GO" id="GO:0022857">
    <property type="term" value="F:transmembrane transporter activity"/>
    <property type="evidence" value="ECO:0007669"/>
    <property type="project" value="UniProtKB-ARBA"/>
</dbReference>
<dbReference type="GO" id="GO:0006865">
    <property type="term" value="P:amino acid transport"/>
    <property type="evidence" value="ECO:0007669"/>
    <property type="project" value="UniProtKB-KW"/>
</dbReference>
<keyword evidence="3 6" id="KW-0067">ATP-binding</keyword>
<dbReference type="InterPro" id="IPR027417">
    <property type="entry name" value="P-loop_NTPase"/>
</dbReference>
<protein>
    <submittedName>
        <fullName evidence="6">ABC transporter, ATP-binding protein</fullName>
        <ecNumber evidence="6">3.6.3.25</ecNumber>
    </submittedName>
</protein>
<name>C2JZZ1_LACRM</name>
<dbReference type="InterPro" id="IPR017911">
    <property type="entry name" value="MacB-like_ATP-bd"/>
</dbReference>
<keyword evidence="7" id="KW-1185">Reference proteome</keyword>
<dbReference type="GO" id="GO:0016887">
    <property type="term" value="F:ATP hydrolysis activity"/>
    <property type="evidence" value="ECO:0007669"/>
    <property type="project" value="InterPro"/>
</dbReference>
<dbReference type="InterPro" id="IPR015854">
    <property type="entry name" value="ABC_transpr_LolD-like"/>
</dbReference>
<dbReference type="FunFam" id="3.40.50.300:FF:000032">
    <property type="entry name" value="Export ABC transporter ATP-binding protein"/>
    <property type="match status" value="1"/>
</dbReference>
<dbReference type="EC" id="3.6.3.25" evidence="6"/>
<dbReference type="EMBL" id="ACIZ01000099">
    <property type="protein sequence ID" value="EEN79488.1"/>
    <property type="molecule type" value="Genomic_DNA"/>
</dbReference>
<evidence type="ECO:0000256" key="4">
    <source>
        <dbReference type="ARBA" id="ARBA00022970"/>
    </source>
</evidence>
<dbReference type="SUPFAM" id="SSF52540">
    <property type="entry name" value="P-loop containing nucleoside triphosphate hydrolases"/>
    <property type="match status" value="1"/>
</dbReference>
<comment type="caution">
    <text evidence="6">The sequence shown here is derived from an EMBL/GenBank/DDBJ whole genome shotgun (WGS) entry which is preliminary data.</text>
</comment>
<evidence type="ECO:0000313" key="7">
    <source>
        <dbReference type="Proteomes" id="UP000004525"/>
    </source>
</evidence>
<dbReference type="InterPro" id="IPR003593">
    <property type="entry name" value="AAA+_ATPase"/>
</dbReference>
<dbReference type="InterPro" id="IPR003439">
    <property type="entry name" value="ABC_transporter-like_ATP-bd"/>
</dbReference>
<evidence type="ECO:0000256" key="2">
    <source>
        <dbReference type="ARBA" id="ARBA00022741"/>
    </source>
</evidence>
<dbReference type="Proteomes" id="UP000004525">
    <property type="component" value="Unassembled WGS sequence"/>
</dbReference>
<dbReference type="Pfam" id="PF00005">
    <property type="entry name" value="ABC_tran"/>
    <property type="match status" value="1"/>
</dbReference>
<proteinExistence type="predicted"/>
<dbReference type="GO" id="GO:0005886">
    <property type="term" value="C:plasma membrane"/>
    <property type="evidence" value="ECO:0007669"/>
    <property type="project" value="TreeGrafter"/>
</dbReference>
<dbReference type="AlphaFoldDB" id="C2JZZ1"/>
<evidence type="ECO:0000256" key="1">
    <source>
        <dbReference type="ARBA" id="ARBA00022448"/>
    </source>
</evidence>
<dbReference type="GO" id="GO:0005524">
    <property type="term" value="F:ATP binding"/>
    <property type="evidence" value="ECO:0007669"/>
    <property type="project" value="UniProtKB-KW"/>
</dbReference>